<reference evidence="1" key="1">
    <citation type="submission" date="2013-08" db="EMBL/GenBank/DDBJ databases">
        <authorList>
            <person name="Mendez C."/>
            <person name="Richter M."/>
            <person name="Ferrer M."/>
            <person name="Sanchez J."/>
        </authorList>
    </citation>
    <scope>NUCLEOTIDE SEQUENCE</scope>
</reference>
<dbReference type="EMBL" id="AUZY01010582">
    <property type="protein sequence ID" value="EQD38236.1"/>
    <property type="molecule type" value="Genomic_DNA"/>
</dbReference>
<comment type="caution">
    <text evidence="1">The sequence shown here is derived from an EMBL/GenBank/DDBJ whole genome shotgun (WGS) entry which is preliminary data.</text>
</comment>
<organism evidence="1">
    <name type="scientific">mine drainage metagenome</name>
    <dbReference type="NCBI Taxonomy" id="410659"/>
    <lineage>
        <taxon>unclassified sequences</taxon>
        <taxon>metagenomes</taxon>
        <taxon>ecological metagenomes</taxon>
    </lineage>
</organism>
<accession>T0YRT7</accession>
<proteinExistence type="predicted"/>
<reference evidence="1" key="2">
    <citation type="journal article" date="2014" name="ISME J.">
        <title>Microbial stratification in low pH oxic and suboxic macroscopic growths along an acid mine drainage.</title>
        <authorList>
            <person name="Mendez-Garcia C."/>
            <person name="Mesa V."/>
            <person name="Sprenger R.R."/>
            <person name="Richter M."/>
            <person name="Diez M.S."/>
            <person name="Solano J."/>
            <person name="Bargiela R."/>
            <person name="Golyshina O.V."/>
            <person name="Manteca A."/>
            <person name="Ramos J.L."/>
            <person name="Gallego J.R."/>
            <person name="Llorente I."/>
            <person name="Martins Dos Santos V.A."/>
            <person name="Jensen O.N."/>
            <person name="Pelaez A.I."/>
            <person name="Sanchez J."/>
            <person name="Ferrer M."/>
        </authorList>
    </citation>
    <scope>NUCLEOTIDE SEQUENCE</scope>
</reference>
<sequence length="116" mass="12788">MSDSKIAPIAARLLSTVSGTISININGRQFSKISFVDSGLEVNLLNEKSTTSVMGLVPKQARKLSLLNKVSRLLAWYGVSVRLTDSKGELMFIGYKAHSILGGVKVKFLRMRKYLK</sequence>
<protein>
    <submittedName>
        <fullName evidence="1">Uncharacterized protein</fullName>
    </submittedName>
</protein>
<evidence type="ECO:0000313" key="1">
    <source>
        <dbReference type="EMBL" id="EQD38236.1"/>
    </source>
</evidence>
<dbReference type="AlphaFoldDB" id="T0YRT7"/>
<gene>
    <name evidence="1" type="ORF">B1B_15903</name>
</gene>
<name>T0YRT7_9ZZZZ</name>